<feature type="compositionally biased region" description="Acidic residues" evidence="1">
    <location>
        <begin position="55"/>
        <end position="82"/>
    </location>
</feature>
<dbReference type="EMBL" id="MLAK01000643">
    <property type="protein sequence ID" value="OHT09285.1"/>
    <property type="molecule type" value="Genomic_DNA"/>
</dbReference>
<name>A0A1J4KIY9_9EUKA</name>
<comment type="caution">
    <text evidence="2">The sequence shown here is derived from an EMBL/GenBank/DDBJ whole genome shotgun (WGS) entry which is preliminary data.</text>
</comment>
<dbReference type="AlphaFoldDB" id="A0A1J4KIY9"/>
<gene>
    <name evidence="2" type="ORF">TRFO_21852</name>
</gene>
<evidence type="ECO:0000313" key="2">
    <source>
        <dbReference type="EMBL" id="OHT09285.1"/>
    </source>
</evidence>
<dbReference type="VEuPathDB" id="TrichDB:TRFO_21852"/>
<evidence type="ECO:0000256" key="1">
    <source>
        <dbReference type="SAM" id="MobiDB-lite"/>
    </source>
</evidence>
<evidence type="ECO:0000313" key="3">
    <source>
        <dbReference type="Proteomes" id="UP000179807"/>
    </source>
</evidence>
<keyword evidence="3" id="KW-1185">Reference proteome</keyword>
<proteinExistence type="predicted"/>
<accession>A0A1J4KIY9</accession>
<dbReference type="RefSeq" id="XP_068362421.1">
    <property type="nucleotide sequence ID" value="XM_068502225.1"/>
</dbReference>
<feature type="region of interest" description="Disordered" evidence="1">
    <location>
        <begin position="47"/>
        <end position="82"/>
    </location>
</feature>
<dbReference type="GeneID" id="94836929"/>
<organism evidence="2 3">
    <name type="scientific">Tritrichomonas foetus</name>
    <dbReference type="NCBI Taxonomy" id="1144522"/>
    <lineage>
        <taxon>Eukaryota</taxon>
        <taxon>Metamonada</taxon>
        <taxon>Parabasalia</taxon>
        <taxon>Tritrichomonadida</taxon>
        <taxon>Tritrichomonadidae</taxon>
        <taxon>Tritrichomonas</taxon>
    </lineage>
</organism>
<sequence length="82" mass="9984">MTESYKKSQFELNELRNDNQHIEKYKEDNEKLKKRLSDMNDLIEIEKSRILKEKDEDESEGNLEEEEEEEHQDYEDNDSGEE</sequence>
<dbReference type="Proteomes" id="UP000179807">
    <property type="component" value="Unassembled WGS sequence"/>
</dbReference>
<protein>
    <submittedName>
        <fullName evidence="2">Uncharacterized protein</fullName>
    </submittedName>
</protein>
<reference evidence="2" key="1">
    <citation type="submission" date="2016-10" db="EMBL/GenBank/DDBJ databases">
        <authorList>
            <person name="Benchimol M."/>
            <person name="Almeida L.G."/>
            <person name="Vasconcelos A.T."/>
            <person name="Perreira-Neves A."/>
            <person name="Rosa I.A."/>
            <person name="Tasca T."/>
            <person name="Bogo M.R."/>
            <person name="de Souza W."/>
        </authorList>
    </citation>
    <scope>NUCLEOTIDE SEQUENCE [LARGE SCALE GENOMIC DNA]</scope>
    <source>
        <strain evidence="2">K</strain>
    </source>
</reference>